<dbReference type="Pfam" id="PF00005">
    <property type="entry name" value="ABC_tran"/>
    <property type="match status" value="1"/>
</dbReference>
<evidence type="ECO:0000256" key="6">
    <source>
        <dbReference type="ARBA" id="ARBA00022840"/>
    </source>
</evidence>
<dbReference type="SUPFAM" id="SSF90123">
    <property type="entry name" value="ABC transporter transmembrane region"/>
    <property type="match status" value="1"/>
</dbReference>
<gene>
    <name evidence="12" type="ORF">HL41_04430</name>
</gene>
<keyword evidence="3" id="KW-1003">Cell membrane</keyword>
<name>A0A075WTA7_9BACT</name>
<keyword evidence="5" id="KW-0547">Nucleotide-binding</keyword>
<organism evidence="12 13">
    <name type="scientific">Thermodesulfobacterium commune DSM 2178</name>
    <dbReference type="NCBI Taxonomy" id="289377"/>
    <lineage>
        <taxon>Bacteria</taxon>
        <taxon>Pseudomonadati</taxon>
        <taxon>Thermodesulfobacteriota</taxon>
        <taxon>Thermodesulfobacteria</taxon>
        <taxon>Thermodesulfobacteriales</taxon>
        <taxon>Thermodesulfobacteriaceae</taxon>
        <taxon>Thermodesulfobacterium</taxon>
    </lineage>
</organism>
<dbReference type="GO" id="GO:0016887">
    <property type="term" value="F:ATP hydrolysis activity"/>
    <property type="evidence" value="ECO:0007669"/>
    <property type="project" value="InterPro"/>
</dbReference>
<dbReference type="PROSITE" id="PS50893">
    <property type="entry name" value="ABC_TRANSPORTER_2"/>
    <property type="match status" value="1"/>
</dbReference>
<dbReference type="STRING" id="289377.HL41_04430"/>
<keyword evidence="8 9" id="KW-0472">Membrane</keyword>
<proteinExistence type="predicted"/>
<feature type="transmembrane region" description="Helical" evidence="9">
    <location>
        <begin position="249"/>
        <end position="268"/>
    </location>
</feature>
<dbReference type="PROSITE" id="PS50929">
    <property type="entry name" value="ABC_TM1F"/>
    <property type="match status" value="1"/>
</dbReference>
<feature type="transmembrane region" description="Helical" evidence="9">
    <location>
        <begin position="59"/>
        <end position="80"/>
    </location>
</feature>
<comment type="subcellular location">
    <subcellularLocation>
        <location evidence="1">Cell membrane</location>
        <topology evidence="1">Multi-pass membrane protein</topology>
    </subcellularLocation>
</comment>
<evidence type="ECO:0000256" key="4">
    <source>
        <dbReference type="ARBA" id="ARBA00022692"/>
    </source>
</evidence>
<dbReference type="SUPFAM" id="SSF52540">
    <property type="entry name" value="P-loop containing nucleoside triphosphate hydrolases"/>
    <property type="match status" value="1"/>
</dbReference>
<keyword evidence="2" id="KW-0813">Transport</keyword>
<dbReference type="OrthoDB" id="9806127at2"/>
<evidence type="ECO:0000313" key="13">
    <source>
        <dbReference type="Proteomes" id="UP000028481"/>
    </source>
</evidence>
<dbReference type="Gene3D" id="3.40.50.300">
    <property type="entry name" value="P-loop containing nucleotide triphosphate hydrolases"/>
    <property type="match status" value="1"/>
</dbReference>
<keyword evidence="6" id="KW-0067">ATP-binding</keyword>
<dbReference type="eggNOG" id="COG1132">
    <property type="taxonomic scope" value="Bacteria"/>
</dbReference>
<dbReference type="InterPro" id="IPR027417">
    <property type="entry name" value="P-loop_NTPase"/>
</dbReference>
<feature type="transmembrane region" description="Helical" evidence="9">
    <location>
        <begin position="138"/>
        <end position="157"/>
    </location>
</feature>
<sequence>MSSELFSFLKKILSFLKPFWKTFLLGLFFAVVSSLITGASTWAIKPIFNFVFVEKHHEYFFLVPLLMVLVFSLMGITSLLQAYFMKAVSAGVINNLRLKLFQKFLYLPVEKIAVQTHGQAVSKVINDTAQIEPILGEALTTIFQSSFSVLVLIGVALYQRWDLTLLAFITFPVIIFGSKALGAKTRKARRLAQASTGELTHKMQELLQGIKEIKLSPSPEKVIELFSKELERFYRWSLKITKYREGSKSLVDVVTGIGGALVIGYGGFLTINGAMSPGSFLSVLTAILLIFNPIRKLSRAYTYLKEAQGAWVRIEEVLNLPVETGGNLKALPPKQGFTFNEVYFRYISSLDWTLKNINFFLPANKIIAFVGPSGSGKTTLASLLPRFLEPQKGEILLDHTNLKEFEIGSLRNLFGMVLQEPFLFNLSIKENLLIAKPEASEEEIIEACKLAKAHDFILTLPKGYDTVLGEEGFNLSGGQKQRIALARVFLKKPPIIILDEATSQLDAITEEAIQEALDRLKGRHTIIIIAHRLSTVTKADLIFVFEKGEIVSQGTHQQLLETSTLYRNLYQTFQKCS</sequence>
<keyword evidence="13" id="KW-1185">Reference proteome</keyword>
<dbReference type="GO" id="GO:0015421">
    <property type="term" value="F:ABC-type oligopeptide transporter activity"/>
    <property type="evidence" value="ECO:0007669"/>
    <property type="project" value="TreeGrafter"/>
</dbReference>
<dbReference type="HOGENOM" id="CLU_000604_84_3_0"/>
<dbReference type="CDD" id="cd18552">
    <property type="entry name" value="ABC_6TM_MsbA_like"/>
    <property type="match status" value="1"/>
</dbReference>
<dbReference type="InterPro" id="IPR011527">
    <property type="entry name" value="ABC1_TM_dom"/>
</dbReference>
<dbReference type="InterPro" id="IPR036640">
    <property type="entry name" value="ABC1_TM_sf"/>
</dbReference>
<dbReference type="PANTHER" id="PTHR43394">
    <property type="entry name" value="ATP-DEPENDENT PERMEASE MDL1, MITOCHONDRIAL"/>
    <property type="match status" value="1"/>
</dbReference>
<feature type="domain" description="ABC transporter" evidence="10">
    <location>
        <begin position="337"/>
        <end position="572"/>
    </location>
</feature>
<feature type="transmembrane region" description="Helical" evidence="9">
    <location>
        <begin position="274"/>
        <end position="291"/>
    </location>
</feature>
<dbReference type="SMART" id="SM00382">
    <property type="entry name" value="AAA"/>
    <property type="match status" value="1"/>
</dbReference>
<feature type="domain" description="ABC transmembrane type-1" evidence="11">
    <location>
        <begin position="24"/>
        <end position="306"/>
    </location>
</feature>
<dbReference type="GO" id="GO:0005886">
    <property type="term" value="C:plasma membrane"/>
    <property type="evidence" value="ECO:0007669"/>
    <property type="project" value="UniProtKB-SubCell"/>
</dbReference>
<feature type="transmembrane region" description="Helical" evidence="9">
    <location>
        <begin position="163"/>
        <end position="181"/>
    </location>
</feature>
<dbReference type="PANTHER" id="PTHR43394:SF1">
    <property type="entry name" value="ATP-BINDING CASSETTE SUB-FAMILY B MEMBER 10, MITOCHONDRIAL"/>
    <property type="match status" value="1"/>
</dbReference>
<evidence type="ECO:0000256" key="5">
    <source>
        <dbReference type="ARBA" id="ARBA00022741"/>
    </source>
</evidence>
<protein>
    <recommendedName>
        <fullName evidence="14">ABC transporter ATP-binding protein</fullName>
    </recommendedName>
</protein>
<dbReference type="InterPro" id="IPR017871">
    <property type="entry name" value="ABC_transporter-like_CS"/>
</dbReference>
<dbReference type="PaxDb" id="289377-HL41_04430"/>
<dbReference type="InterPro" id="IPR003593">
    <property type="entry name" value="AAA+_ATPase"/>
</dbReference>
<evidence type="ECO:0000256" key="1">
    <source>
        <dbReference type="ARBA" id="ARBA00004651"/>
    </source>
</evidence>
<dbReference type="Gene3D" id="1.20.1560.10">
    <property type="entry name" value="ABC transporter type 1, transmembrane domain"/>
    <property type="match status" value="1"/>
</dbReference>
<evidence type="ECO:0000256" key="9">
    <source>
        <dbReference type="SAM" id="Phobius"/>
    </source>
</evidence>
<evidence type="ECO:0000256" key="8">
    <source>
        <dbReference type="ARBA" id="ARBA00023136"/>
    </source>
</evidence>
<dbReference type="EMBL" id="CP008796">
    <property type="protein sequence ID" value="AIH04071.1"/>
    <property type="molecule type" value="Genomic_DNA"/>
</dbReference>
<dbReference type="Proteomes" id="UP000028481">
    <property type="component" value="Chromosome"/>
</dbReference>
<dbReference type="KEGG" id="tcm:HL41_04430"/>
<accession>A0A075WTA7</accession>
<evidence type="ECO:0000259" key="10">
    <source>
        <dbReference type="PROSITE" id="PS50893"/>
    </source>
</evidence>
<dbReference type="Pfam" id="PF00664">
    <property type="entry name" value="ABC_membrane"/>
    <property type="match status" value="1"/>
</dbReference>
<evidence type="ECO:0000313" key="12">
    <source>
        <dbReference type="EMBL" id="AIH04071.1"/>
    </source>
</evidence>
<evidence type="ECO:0000256" key="7">
    <source>
        <dbReference type="ARBA" id="ARBA00022989"/>
    </source>
</evidence>
<keyword evidence="4 9" id="KW-0812">Transmembrane</keyword>
<evidence type="ECO:0000256" key="3">
    <source>
        <dbReference type="ARBA" id="ARBA00022475"/>
    </source>
</evidence>
<dbReference type="InterPro" id="IPR003439">
    <property type="entry name" value="ABC_transporter-like_ATP-bd"/>
</dbReference>
<evidence type="ECO:0008006" key="14">
    <source>
        <dbReference type="Google" id="ProtNLM"/>
    </source>
</evidence>
<reference evidence="12 13" key="1">
    <citation type="journal article" date="2015" name="Genome Announc.">
        <title>Genome Sequence of a Sulfate-Reducing Thermophilic Bacterium, Thermodesulfobacterium commune DSM 2178T (Phylum Thermodesulfobacteria).</title>
        <authorList>
            <person name="Bhatnagar S."/>
            <person name="Badger J.H."/>
            <person name="Madupu R."/>
            <person name="Khouri H.M."/>
            <person name="O'Connor E.M."/>
            <person name="Robb F.T."/>
            <person name="Ward N.L."/>
            <person name="Eisen J.A."/>
        </authorList>
    </citation>
    <scope>NUCLEOTIDE SEQUENCE [LARGE SCALE GENOMIC DNA]</scope>
    <source>
        <strain evidence="12 13">DSM 2178</strain>
    </source>
</reference>
<dbReference type="PROSITE" id="PS00211">
    <property type="entry name" value="ABC_TRANSPORTER_1"/>
    <property type="match status" value="1"/>
</dbReference>
<keyword evidence="7 9" id="KW-1133">Transmembrane helix</keyword>
<dbReference type="AlphaFoldDB" id="A0A075WTA7"/>
<evidence type="ECO:0000259" key="11">
    <source>
        <dbReference type="PROSITE" id="PS50929"/>
    </source>
</evidence>
<dbReference type="GO" id="GO:0005524">
    <property type="term" value="F:ATP binding"/>
    <property type="evidence" value="ECO:0007669"/>
    <property type="project" value="UniProtKB-KW"/>
</dbReference>
<dbReference type="InterPro" id="IPR039421">
    <property type="entry name" value="Type_1_exporter"/>
</dbReference>
<dbReference type="FunFam" id="3.40.50.300:FF:000221">
    <property type="entry name" value="Multidrug ABC transporter ATP-binding protein"/>
    <property type="match status" value="1"/>
</dbReference>
<evidence type="ECO:0000256" key="2">
    <source>
        <dbReference type="ARBA" id="ARBA00022448"/>
    </source>
</evidence>
<dbReference type="RefSeq" id="WP_038061652.1">
    <property type="nucleotide sequence ID" value="NZ_CP008796.1"/>
</dbReference>